<evidence type="ECO:0000256" key="1">
    <source>
        <dbReference type="SAM" id="MobiDB-lite"/>
    </source>
</evidence>
<evidence type="ECO:0008006" key="4">
    <source>
        <dbReference type="Google" id="ProtNLM"/>
    </source>
</evidence>
<sequence>MMPTLFRYLLDEAGLRDYNDFLPHFRLAARELDEAGLRNLEPALKTFESWYYGKRQPQKDARRVLRRMFNLSIDELWSDVPAGSTPPPPTRLRTSTTDEPVDRGAVLAQMKRTADMAARRAAEFAMGTERGQLGLETLGLLTDEVGTIVERYQKVPLTEVWEDIARVQDEVFGHIEGGRARPSQLRELHVLATILSLHMAKGCHDMGDPKLAMMQARTAGVCAQHAEHAGLVALSFGVKSLVAYWANKGGQAFRYARQGTEECPDLRGSAAIWLRSLEARAAALLGDEESAREAIQHAESLRERVQPDDLDALGGILTFSEAKQLYYTVEAQTLLGLGSPDLAANAENAVRGFSDPGARDWAFGDQAGAQCNLALARLHGGDLDGAAEAIRPVLDLATPLRNHGIVASVTRVAGALGQSAARTGQVAGQLRQEIEAYEPNRLALPRP</sequence>
<dbReference type="Proteomes" id="UP001500668">
    <property type="component" value="Unassembled WGS sequence"/>
</dbReference>
<dbReference type="EMBL" id="BAAACA010000038">
    <property type="protein sequence ID" value="GAA0617467.1"/>
    <property type="molecule type" value="Genomic_DNA"/>
</dbReference>
<accession>A0ABP3RU49</accession>
<gene>
    <name evidence="2" type="ORF">GCM10010394_54580</name>
</gene>
<name>A0ABP3RU49_9ACTN</name>
<feature type="region of interest" description="Disordered" evidence="1">
    <location>
        <begin position="79"/>
        <end position="98"/>
    </location>
</feature>
<evidence type="ECO:0000313" key="3">
    <source>
        <dbReference type="Proteomes" id="UP001500668"/>
    </source>
</evidence>
<evidence type="ECO:0000313" key="2">
    <source>
        <dbReference type="EMBL" id="GAA0617467.1"/>
    </source>
</evidence>
<protein>
    <recommendedName>
        <fullName evidence="4">XRE family transcriptional regulator</fullName>
    </recommendedName>
</protein>
<proteinExistence type="predicted"/>
<dbReference type="RefSeq" id="WP_344077778.1">
    <property type="nucleotide sequence ID" value="NZ_BAAACA010000038.1"/>
</dbReference>
<organism evidence="2 3">
    <name type="scientific">Streptomyces crystallinus</name>
    <dbReference type="NCBI Taxonomy" id="68191"/>
    <lineage>
        <taxon>Bacteria</taxon>
        <taxon>Bacillati</taxon>
        <taxon>Actinomycetota</taxon>
        <taxon>Actinomycetes</taxon>
        <taxon>Kitasatosporales</taxon>
        <taxon>Streptomycetaceae</taxon>
        <taxon>Streptomyces</taxon>
    </lineage>
</organism>
<reference evidence="3" key="1">
    <citation type="journal article" date="2019" name="Int. J. Syst. Evol. Microbiol.">
        <title>The Global Catalogue of Microorganisms (GCM) 10K type strain sequencing project: providing services to taxonomists for standard genome sequencing and annotation.</title>
        <authorList>
            <consortium name="The Broad Institute Genomics Platform"/>
            <consortium name="The Broad Institute Genome Sequencing Center for Infectious Disease"/>
            <person name="Wu L."/>
            <person name="Ma J."/>
        </authorList>
    </citation>
    <scope>NUCLEOTIDE SEQUENCE [LARGE SCALE GENOMIC DNA]</scope>
    <source>
        <strain evidence="3">JCM 5067</strain>
    </source>
</reference>
<keyword evidence="3" id="KW-1185">Reference proteome</keyword>
<comment type="caution">
    <text evidence="2">The sequence shown here is derived from an EMBL/GenBank/DDBJ whole genome shotgun (WGS) entry which is preliminary data.</text>
</comment>